<dbReference type="InterPro" id="IPR032675">
    <property type="entry name" value="LRR_dom_sf"/>
</dbReference>
<dbReference type="InterPro" id="IPR003591">
    <property type="entry name" value="Leu-rich_rpt_typical-subtyp"/>
</dbReference>
<keyword evidence="2" id="KW-0732">Signal</keyword>
<dbReference type="SMART" id="SM00369">
    <property type="entry name" value="LRR_TYP"/>
    <property type="match status" value="1"/>
</dbReference>
<protein>
    <recommendedName>
        <fullName evidence="4">LRRCT domain-containing protein</fullName>
    </recommendedName>
</protein>
<dbReference type="PANTHER" id="PTHR24367">
    <property type="entry name" value="LEUCINE-RICH REPEAT-CONTAINING PROTEIN"/>
    <property type="match status" value="1"/>
</dbReference>
<name>T1H421_MEGSC</name>
<evidence type="ECO:0000256" key="3">
    <source>
        <dbReference type="ARBA" id="ARBA00022737"/>
    </source>
</evidence>
<dbReference type="GO" id="GO:0071944">
    <property type="term" value="C:cell periphery"/>
    <property type="evidence" value="ECO:0007669"/>
    <property type="project" value="UniProtKB-ARBA"/>
</dbReference>
<dbReference type="InterPro" id="IPR051295">
    <property type="entry name" value="LGI_related"/>
</dbReference>
<organism evidence="5 6">
    <name type="scientific">Megaselia scalaris</name>
    <name type="common">Humpbacked fly</name>
    <name type="synonym">Phora scalaris</name>
    <dbReference type="NCBI Taxonomy" id="36166"/>
    <lineage>
        <taxon>Eukaryota</taxon>
        <taxon>Metazoa</taxon>
        <taxon>Ecdysozoa</taxon>
        <taxon>Arthropoda</taxon>
        <taxon>Hexapoda</taxon>
        <taxon>Insecta</taxon>
        <taxon>Pterygota</taxon>
        <taxon>Neoptera</taxon>
        <taxon>Endopterygota</taxon>
        <taxon>Diptera</taxon>
        <taxon>Brachycera</taxon>
        <taxon>Muscomorpha</taxon>
        <taxon>Platypezoidea</taxon>
        <taxon>Phoridae</taxon>
        <taxon>Megaseliini</taxon>
        <taxon>Megaselia</taxon>
    </lineage>
</organism>
<dbReference type="PANTHER" id="PTHR24367:SF318">
    <property type="entry name" value="LEUCINE-RICH GLIOMA-INACTIVATED PROTEIN 1-LIKE"/>
    <property type="match status" value="1"/>
</dbReference>
<dbReference type="EnsemblMetazoa" id="MESCA011020-RA">
    <property type="protein sequence ID" value="MESCA011020-PA"/>
    <property type="gene ID" value="MESCA011020"/>
</dbReference>
<reference evidence="5" key="2">
    <citation type="submission" date="2015-06" db="UniProtKB">
        <authorList>
            <consortium name="EnsemblMetazoa"/>
        </authorList>
    </citation>
    <scope>IDENTIFICATION</scope>
</reference>
<dbReference type="InterPro" id="IPR001611">
    <property type="entry name" value="Leu-rich_rpt"/>
</dbReference>
<dbReference type="STRING" id="36166.T1H421"/>
<keyword evidence="1" id="KW-0433">Leucine-rich repeat</keyword>
<dbReference type="SUPFAM" id="SSF52058">
    <property type="entry name" value="L domain-like"/>
    <property type="match status" value="1"/>
</dbReference>
<accession>T1H421</accession>
<dbReference type="EMBL" id="CAQQ02381869">
    <property type="status" value="NOT_ANNOTATED_CDS"/>
    <property type="molecule type" value="Genomic_DNA"/>
</dbReference>
<evidence type="ECO:0000313" key="5">
    <source>
        <dbReference type="EnsemblMetazoa" id="MESCA011020-PA"/>
    </source>
</evidence>
<dbReference type="InterPro" id="IPR000483">
    <property type="entry name" value="Cys-rich_flank_reg_C"/>
</dbReference>
<keyword evidence="3" id="KW-0677">Repeat</keyword>
<evidence type="ECO:0000256" key="2">
    <source>
        <dbReference type="ARBA" id="ARBA00022729"/>
    </source>
</evidence>
<proteinExistence type="predicted"/>
<dbReference type="AlphaFoldDB" id="T1H421"/>
<keyword evidence="6" id="KW-1185">Reference proteome</keyword>
<sequence>MDEQAFKGLSNLEILTLNNNNLTTMPHNVFNGLGRLRALRLSENPLACDCHLSWLSRFLRNTPRSAQHTKCQSPSQLKGQNVAELHDADFKCSG</sequence>
<reference evidence="6" key="1">
    <citation type="submission" date="2013-02" db="EMBL/GenBank/DDBJ databases">
        <authorList>
            <person name="Hughes D."/>
        </authorList>
    </citation>
    <scope>NUCLEOTIDE SEQUENCE</scope>
    <source>
        <strain>Durham</strain>
        <strain evidence="6">NC isolate 2 -- Noor lab</strain>
    </source>
</reference>
<dbReference type="HOGENOM" id="CLU_2392222_0_0_1"/>
<dbReference type="Gene3D" id="3.80.10.10">
    <property type="entry name" value="Ribonuclease Inhibitor"/>
    <property type="match status" value="1"/>
</dbReference>
<dbReference type="OMA" id="SAQHTKC"/>
<evidence type="ECO:0000256" key="1">
    <source>
        <dbReference type="ARBA" id="ARBA00022614"/>
    </source>
</evidence>
<dbReference type="SMART" id="SM00082">
    <property type="entry name" value="LRRCT"/>
    <property type="match status" value="1"/>
</dbReference>
<dbReference type="Proteomes" id="UP000015102">
    <property type="component" value="Unassembled WGS sequence"/>
</dbReference>
<dbReference type="Pfam" id="PF13855">
    <property type="entry name" value="LRR_8"/>
    <property type="match status" value="1"/>
</dbReference>
<feature type="domain" description="LRRCT" evidence="4">
    <location>
        <begin position="44"/>
        <end position="93"/>
    </location>
</feature>
<dbReference type="Pfam" id="PF01463">
    <property type="entry name" value="LRRCT"/>
    <property type="match status" value="1"/>
</dbReference>
<evidence type="ECO:0000259" key="4">
    <source>
        <dbReference type="SMART" id="SM00082"/>
    </source>
</evidence>
<evidence type="ECO:0000313" key="6">
    <source>
        <dbReference type="Proteomes" id="UP000015102"/>
    </source>
</evidence>